<dbReference type="Ensembl" id="ENSPMGT00000008560.1">
    <property type="protein sequence ID" value="ENSPMGP00000008046.1"/>
    <property type="gene ID" value="ENSPMGG00000006657.1"/>
</dbReference>
<sequence>MDTTYPPKISKVLLTPDPHYIPGYAGYCPQLKYNFGKSYGQLTSELLSSPEVNHSTRLMVSGVSCSAEATRAGIDRSIPDCHVRKMIPGYTGFIPKSQSHFACSYGEMCRKALTDFYQEQQKRSQQQSAKLPVITSYTNRLSEVSLICSSQPYTNAHILKRHLGHSSLLFNYPCCSYVFAVGFTGHVPKARFLTGKGYPITTNQALVQFGKQLRNEPISQESAVGQDSSTPPTQYHPNRAVVPSFTGHIPGYRFLYGHTFGQLSQNALKKNSSKRVAWAEC</sequence>
<organism evidence="9 10">
    <name type="scientific">Periophthalmus magnuspinnatus</name>
    <dbReference type="NCBI Taxonomy" id="409849"/>
    <lineage>
        <taxon>Eukaryota</taxon>
        <taxon>Metazoa</taxon>
        <taxon>Chordata</taxon>
        <taxon>Craniata</taxon>
        <taxon>Vertebrata</taxon>
        <taxon>Euteleostomi</taxon>
        <taxon>Actinopterygii</taxon>
        <taxon>Neopterygii</taxon>
        <taxon>Teleostei</taxon>
        <taxon>Neoteleostei</taxon>
        <taxon>Acanthomorphata</taxon>
        <taxon>Gobiaria</taxon>
        <taxon>Gobiiformes</taxon>
        <taxon>Gobioidei</taxon>
        <taxon>Gobiidae</taxon>
        <taxon>Oxudercinae</taxon>
        <taxon>Periophthalmus</taxon>
    </lineage>
</organism>
<name>A0A3B3ZUU0_9GOBI</name>
<evidence type="ECO:0000256" key="7">
    <source>
        <dbReference type="ARBA" id="ARBA00041163"/>
    </source>
</evidence>
<dbReference type="Proteomes" id="UP000261520">
    <property type="component" value="Unplaced"/>
</dbReference>
<comment type="function">
    <text evidence="5">Microtubule inner protein (MIP) part of the dynein-decorated doublet microtubules (DMTs) in cilia axoneme, which is required for motile cilia beating.</text>
</comment>
<dbReference type="Pfam" id="PF10629">
    <property type="entry name" value="CMI2B-like"/>
    <property type="match status" value="2"/>
</dbReference>
<evidence type="ECO:0000256" key="1">
    <source>
        <dbReference type="ARBA" id="ARBA00004430"/>
    </source>
</evidence>
<evidence type="ECO:0000313" key="10">
    <source>
        <dbReference type="Proteomes" id="UP000261520"/>
    </source>
</evidence>
<dbReference type="STRING" id="409849.ENSPMGP00000008046"/>
<accession>A0A3B3ZUU0</accession>
<feature type="domain" description="Ciliary microtubule inner protein 2A-C-like" evidence="8">
    <location>
        <begin position="17"/>
        <end position="59"/>
    </location>
</feature>
<dbReference type="PANTHER" id="PTHR22146:SF8">
    <property type="entry name" value="PROTEIN FAM166B"/>
    <property type="match status" value="1"/>
</dbReference>
<comment type="similarity">
    <text evidence="6">Belongs to the CIMIP2 family.</text>
</comment>
<dbReference type="AlphaFoldDB" id="A0A3B3ZUU0"/>
<evidence type="ECO:0000256" key="3">
    <source>
        <dbReference type="ARBA" id="ARBA00023212"/>
    </source>
</evidence>
<protein>
    <recommendedName>
        <fullName evidence="7">Ciliary microtubule inner protein 2B</fullName>
    </recommendedName>
</protein>
<dbReference type="InterPro" id="IPR018902">
    <property type="entry name" value="CMI2A-C-like_dom"/>
</dbReference>
<comment type="subcellular location">
    <subcellularLocation>
        <location evidence="1">Cytoplasm</location>
        <location evidence="1">Cytoskeleton</location>
        <location evidence="1">Cilium axoneme</location>
    </subcellularLocation>
</comment>
<keyword evidence="2" id="KW-0963">Cytoplasm</keyword>
<reference evidence="9" key="2">
    <citation type="submission" date="2025-09" db="UniProtKB">
        <authorList>
            <consortium name="Ensembl"/>
        </authorList>
    </citation>
    <scope>IDENTIFICATION</scope>
</reference>
<evidence type="ECO:0000256" key="6">
    <source>
        <dbReference type="ARBA" id="ARBA00035661"/>
    </source>
</evidence>
<keyword evidence="10" id="KW-1185">Reference proteome</keyword>
<proteinExistence type="inferred from homology"/>
<evidence type="ECO:0000256" key="2">
    <source>
        <dbReference type="ARBA" id="ARBA00022490"/>
    </source>
</evidence>
<keyword evidence="3" id="KW-0206">Cytoskeleton</keyword>
<feature type="domain" description="Ciliary microtubule inner protein 2A-C-like" evidence="8">
    <location>
        <begin position="85"/>
        <end position="129"/>
    </location>
</feature>
<reference evidence="9" key="1">
    <citation type="submission" date="2025-08" db="UniProtKB">
        <authorList>
            <consortium name="Ensembl"/>
        </authorList>
    </citation>
    <scope>IDENTIFICATION</scope>
</reference>
<dbReference type="GO" id="GO:0005930">
    <property type="term" value="C:axoneme"/>
    <property type="evidence" value="ECO:0007669"/>
    <property type="project" value="UniProtKB-SubCell"/>
</dbReference>
<dbReference type="PANTHER" id="PTHR22146">
    <property type="entry name" value="CAT EYE SYNDROME CRITICAL REGION PROTEIN 6"/>
    <property type="match status" value="1"/>
</dbReference>
<dbReference type="GO" id="GO:0015630">
    <property type="term" value="C:microtubule cytoskeleton"/>
    <property type="evidence" value="ECO:0007669"/>
    <property type="project" value="UniProtKB-ARBA"/>
</dbReference>
<evidence type="ECO:0000256" key="5">
    <source>
        <dbReference type="ARBA" id="ARBA00035003"/>
    </source>
</evidence>
<keyword evidence="4" id="KW-0966">Cell projection</keyword>
<evidence type="ECO:0000256" key="4">
    <source>
        <dbReference type="ARBA" id="ARBA00023273"/>
    </source>
</evidence>
<evidence type="ECO:0000313" key="9">
    <source>
        <dbReference type="Ensembl" id="ENSPMGP00000008046.1"/>
    </source>
</evidence>
<evidence type="ECO:0000259" key="8">
    <source>
        <dbReference type="Pfam" id="PF10629"/>
    </source>
</evidence>